<name>A0A9D4GL16_DREPO</name>
<comment type="caution">
    <text evidence="1">The sequence shown here is derived from an EMBL/GenBank/DDBJ whole genome shotgun (WGS) entry which is preliminary data.</text>
</comment>
<proteinExistence type="predicted"/>
<accession>A0A9D4GL16</accession>
<evidence type="ECO:0000313" key="1">
    <source>
        <dbReference type="EMBL" id="KAH3819114.1"/>
    </source>
</evidence>
<organism evidence="1 2">
    <name type="scientific">Dreissena polymorpha</name>
    <name type="common">Zebra mussel</name>
    <name type="synonym">Mytilus polymorpha</name>
    <dbReference type="NCBI Taxonomy" id="45954"/>
    <lineage>
        <taxon>Eukaryota</taxon>
        <taxon>Metazoa</taxon>
        <taxon>Spiralia</taxon>
        <taxon>Lophotrochozoa</taxon>
        <taxon>Mollusca</taxon>
        <taxon>Bivalvia</taxon>
        <taxon>Autobranchia</taxon>
        <taxon>Heteroconchia</taxon>
        <taxon>Euheterodonta</taxon>
        <taxon>Imparidentia</taxon>
        <taxon>Neoheterodontei</taxon>
        <taxon>Myida</taxon>
        <taxon>Dreissenoidea</taxon>
        <taxon>Dreissenidae</taxon>
        <taxon>Dreissena</taxon>
    </lineage>
</organism>
<reference evidence="1" key="2">
    <citation type="submission" date="2020-11" db="EMBL/GenBank/DDBJ databases">
        <authorList>
            <person name="McCartney M.A."/>
            <person name="Auch B."/>
            <person name="Kono T."/>
            <person name="Mallez S."/>
            <person name="Becker A."/>
            <person name="Gohl D.M."/>
            <person name="Silverstein K.A.T."/>
            <person name="Koren S."/>
            <person name="Bechman K.B."/>
            <person name="Herman A."/>
            <person name="Abrahante J.E."/>
            <person name="Garbe J."/>
        </authorList>
    </citation>
    <scope>NUCLEOTIDE SEQUENCE</scope>
    <source>
        <strain evidence="1">Duluth1</strain>
        <tissue evidence="1">Whole animal</tissue>
    </source>
</reference>
<gene>
    <name evidence="1" type="ORF">DPMN_120847</name>
</gene>
<dbReference type="Proteomes" id="UP000828390">
    <property type="component" value="Unassembled WGS sequence"/>
</dbReference>
<dbReference type="EMBL" id="JAIWYP010000005">
    <property type="protein sequence ID" value="KAH3819114.1"/>
    <property type="molecule type" value="Genomic_DNA"/>
</dbReference>
<reference evidence="1" key="1">
    <citation type="journal article" date="2019" name="bioRxiv">
        <title>The Genome of the Zebra Mussel, Dreissena polymorpha: A Resource for Invasive Species Research.</title>
        <authorList>
            <person name="McCartney M.A."/>
            <person name="Auch B."/>
            <person name="Kono T."/>
            <person name="Mallez S."/>
            <person name="Zhang Y."/>
            <person name="Obille A."/>
            <person name="Becker A."/>
            <person name="Abrahante J.E."/>
            <person name="Garbe J."/>
            <person name="Badalamenti J.P."/>
            <person name="Herman A."/>
            <person name="Mangelson H."/>
            <person name="Liachko I."/>
            <person name="Sullivan S."/>
            <person name="Sone E.D."/>
            <person name="Koren S."/>
            <person name="Silverstein K.A.T."/>
            <person name="Beckman K.B."/>
            <person name="Gohl D.M."/>
        </authorList>
    </citation>
    <scope>NUCLEOTIDE SEQUENCE</scope>
    <source>
        <strain evidence="1">Duluth1</strain>
        <tissue evidence="1">Whole animal</tissue>
    </source>
</reference>
<evidence type="ECO:0000313" key="2">
    <source>
        <dbReference type="Proteomes" id="UP000828390"/>
    </source>
</evidence>
<protein>
    <submittedName>
        <fullName evidence="1">Uncharacterized protein</fullName>
    </submittedName>
</protein>
<dbReference type="AlphaFoldDB" id="A0A9D4GL16"/>
<keyword evidence="2" id="KW-1185">Reference proteome</keyword>
<sequence length="152" mass="17005">MVQCVALWTSTTNLKIDEVGLSVIGQIRSPSCYQWLDIVLRSTSGYHVNWSKSGHSVRSGYFSGYFVSRVTLSGNLFWLPLSGHSVRYVGLPWSGHCVRVHCVRVHCARGRCDRRVRSGYIVGLHWSVHCARSKSGYIVGFPWSGNCAKPIC</sequence>